<keyword evidence="5 9" id="KW-0963">Cytoplasm</keyword>
<dbReference type="PANTHER" id="PTHR10259:SF11">
    <property type="entry name" value="THIOPURINE S-METHYLTRANSFERASE"/>
    <property type="match status" value="1"/>
</dbReference>
<dbReference type="Pfam" id="PF05724">
    <property type="entry name" value="TPMT"/>
    <property type="match status" value="1"/>
</dbReference>
<name>A0ABS8C9Y8_9BURK</name>
<dbReference type="GO" id="GO:0032259">
    <property type="term" value="P:methylation"/>
    <property type="evidence" value="ECO:0007669"/>
    <property type="project" value="UniProtKB-KW"/>
</dbReference>
<evidence type="ECO:0000256" key="9">
    <source>
        <dbReference type="HAMAP-Rule" id="MF_00812"/>
    </source>
</evidence>
<evidence type="ECO:0000256" key="3">
    <source>
        <dbReference type="ARBA" id="ARBA00008145"/>
    </source>
</evidence>
<dbReference type="GO" id="GO:0008119">
    <property type="term" value="F:thiopurine S-methyltransferase activity"/>
    <property type="evidence" value="ECO:0007669"/>
    <property type="project" value="UniProtKB-EC"/>
</dbReference>
<evidence type="ECO:0000256" key="4">
    <source>
        <dbReference type="ARBA" id="ARBA00011905"/>
    </source>
</evidence>
<accession>A0ABS8C9Y8</accession>
<comment type="similarity">
    <text evidence="3 9">Belongs to the class I-like SAM-binding methyltransferase superfamily. TPMT family.</text>
</comment>
<dbReference type="Gene3D" id="3.40.50.150">
    <property type="entry name" value="Vaccinia Virus protein VP39"/>
    <property type="match status" value="1"/>
</dbReference>
<organism evidence="10 11">
    <name type="scientific">Mesopusillimonas faecipullorum</name>
    <dbReference type="NCBI Taxonomy" id="2755040"/>
    <lineage>
        <taxon>Bacteria</taxon>
        <taxon>Pseudomonadati</taxon>
        <taxon>Pseudomonadota</taxon>
        <taxon>Betaproteobacteria</taxon>
        <taxon>Burkholderiales</taxon>
        <taxon>Alcaligenaceae</taxon>
        <taxon>Mesopusillimonas</taxon>
    </lineage>
</organism>
<comment type="catalytic activity">
    <reaction evidence="1 9">
        <text>S-adenosyl-L-methionine + a thiopurine = S-adenosyl-L-homocysteine + a thiopurine S-methylether.</text>
        <dbReference type="EC" id="2.1.1.67"/>
    </reaction>
</comment>
<evidence type="ECO:0000256" key="8">
    <source>
        <dbReference type="ARBA" id="ARBA00022691"/>
    </source>
</evidence>
<keyword evidence="7 9" id="KW-0808">Transferase</keyword>
<gene>
    <name evidence="9" type="primary">tpm</name>
    <name evidence="10" type="ORF">H0484_02660</name>
</gene>
<dbReference type="RefSeq" id="WP_226952882.1">
    <property type="nucleotide sequence ID" value="NZ_JACDXW010000001.1"/>
</dbReference>
<dbReference type="SUPFAM" id="SSF53335">
    <property type="entry name" value="S-adenosyl-L-methionine-dependent methyltransferases"/>
    <property type="match status" value="1"/>
</dbReference>
<comment type="subcellular location">
    <subcellularLocation>
        <location evidence="2 9">Cytoplasm</location>
    </subcellularLocation>
</comment>
<evidence type="ECO:0000256" key="6">
    <source>
        <dbReference type="ARBA" id="ARBA00022603"/>
    </source>
</evidence>
<feature type="binding site" evidence="9">
    <location>
        <position position="66"/>
    </location>
    <ligand>
        <name>S-adenosyl-L-methionine</name>
        <dbReference type="ChEBI" id="CHEBI:59789"/>
    </ligand>
</feature>
<dbReference type="Proteomes" id="UP000776983">
    <property type="component" value="Unassembled WGS sequence"/>
</dbReference>
<dbReference type="InterPro" id="IPR022474">
    <property type="entry name" value="Thiopur_S-MeTfrase_Se/Te_detox"/>
</dbReference>
<dbReference type="EC" id="2.1.1.67" evidence="4 9"/>
<dbReference type="InterPro" id="IPR008854">
    <property type="entry name" value="TPMT"/>
</dbReference>
<keyword evidence="8 9" id="KW-0949">S-adenosyl-L-methionine</keyword>
<keyword evidence="11" id="KW-1185">Reference proteome</keyword>
<feature type="binding site" evidence="9">
    <location>
        <position position="123"/>
    </location>
    <ligand>
        <name>S-adenosyl-L-methionine</name>
        <dbReference type="ChEBI" id="CHEBI:59789"/>
    </ligand>
</feature>
<evidence type="ECO:0000256" key="2">
    <source>
        <dbReference type="ARBA" id="ARBA00004496"/>
    </source>
</evidence>
<evidence type="ECO:0000313" key="11">
    <source>
        <dbReference type="Proteomes" id="UP000776983"/>
    </source>
</evidence>
<evidence type="ECO:0000256" key="5">
    <source>
        <dbReference type="ARBA" id="ARBA00022490"/>
    </source>
</evidence>
<evidence type="ECO:0000256" key="1">
    <source>
        <dbReference type="ARBA" id="ARBA00000903"/>
    </source>
</evidence>
<dbReference type="PANTHER" id="PTHR10259">
    <property type="entry name" value="THIOPURINE S-METHYLTRANSFERASE"/>
    <property type="match status" value="1"/>
</dbReference>
<dbReference type="NCBIfam" id="NF009732">
    <property type="entry name" value="PRK13255.1"/>
    <property type="match status" value="1"/>
</dbReference>
<dbReference type="PROSITE" id="PS51585">
    <property type="entry name" value="SAM_MT_TPMT"/>
    <property type="match status" value="1"/>
</dbReference>
<evidence type="ECO:0000313" key="10">
    <source>
        <dbReference type="EMBL" id="MCB5362657.1"/>
    </source>
</evidence>
<evidence type="ECO:0000256" key="7">
    <source>
        <dbReference type="ARBA" id="ARBA00022679"/>
    </source>
</evidence>
<dbReference type="InterPro" id="IPR025835">
    <property type="entry name" value="Thiopurine_S-MeTrfase"/>
</dbReference>
<proteinExistence type="inferred from homology"/>
<dbReference type="EMBL" id="JACDXW010000001">
    <property type="protein sequence ID" value="MCB5362657.1"/>
    <property type="molecule type" value="Genomic_DNA"/>
</dbReference>
<feature type="binding site" evidence="9">
    <location>
        <position position="10"/>
    </location>
    <ligand>
        <name>S-adenosyl-L-methionine</name>
        <dbReference type="ChEBI" id="CHEBI:59789"/>
    </ligand>
</feature>
<reference evidence="10 11" key="1">
    <citation type="submission" date="2020-07" db="EMBL/GenBank/DDBJ databases">
        <title>Pusillimonas sp. nov., isolated from poultry manure in Taiwan.</title>
        <authorList>
            <person name="Lin S.-Y."/>
            <person name="Tang Y.-S."/>
            <person name="Young C.-C."/>
        </authorList>
    </citation>
    <scope>NUCLEOTIDE SEQUENCE [LARGE SCALE GENOMIC DNA]</scope>
    <source>
        <strain evidence="10 11">CC-YST705</strain>
    </source>
</reference>
<protein>
    <recommendedName>
        <fullName evidence="4 9">Thiopurine S-methyltransferase</fullName>
        <ecNumber evidence="4 9">2.1.1.67</ecNumber>
    </recommendedName>
    <alternativeName>
        <fullName evidence="9">Thiopurine methyltransferase</fullName>
    </alternativeName>
</protein>
<dbReference type="HAMAP" id="MF_00812">
    <property type="entry name" value="Thiopur_methtran"/>
    <property type="match status" value="1"/>
</dbReference>
<dbReference type="PIRSF" id="PIRSF023956">
    <property type="entry name" value="Thiopurine_S-methyltransferase"/>
    <property type="match status" value="1"/>
</dbReference>
<feature type="binding site" evidence="9">
    <location>
        <position position="45"/>
    </location>
    <ligand>
        <name>S-adenosyl-L-methionine</name>
        <dbReference type="ChEBI" id="CHEBI:59789"/>
    </ligand>
</feature>
<keyword evidence="6 9" id="KW-0489">Methyltransferase</keyword>
<sequence>MDADFWLQRWQQGRTGFHQDRIEPMLARHWPTLGVAPGSTVLVPLCGKALDLIWLAEQGLQVMGVELSPLAAQQFFAEQGMQATQELTDYGVWWRHGQISILCADIFQVPATLIASCSACYDRAALVALPEPMRSRYAKAVYGPLPAASKSLLITVDYPQHERAGPPFAVSGDEVNTLFDPSWMQVQQLEKRDILAKEPKFLEQGVTRFETSTYALTRLPNA</sequence>
<dbReference type="InterPro" id="IPR029063">
    <property type="entry name" value="SAM-dependent_MTases_sf"/>
</dbReference>
<dbReference type="NCBIfam" id="TIGR03840">
    <property type="entry name" value="TMPT_Se_Te"/>
    <property type="match status" value="1"/>
</dbReference>
<comment type="caution">
    <text evidence="10">The sequence shown here is derived from an EMBL/GenBank/DDBJ whole genome shotgun (WGS) entry which is preliminary data.</text>
</comment>